<feature type="domain" description="Large ribosomal subunit protein uL5 C-terminal" evidence="5">
    <location>
        <begin position="183"/>
        <end position="275"/>
    </location>
</feature>
<name>A0AAD7FVR5_MYCRO</name>
<dbReference type="InterPro" id="IPR002132">
    <property type="entry name" value="Ribosomal_uL5"/>
</dbReference>
<accession>A0AAD7FVR5</accession>
<dbReference type="InterPro" id="IPR022803">
    <property type="entry name" value="Ribosomal_uL5_dom_sf"/>
</dbReference>
<keyword evidence="3" id="KW-0687">Ribonucleoprotein</keyword>
<dbReference type="PANTHER" id="PTHR11994">
    <property type="entry name" value="60S RIBOSOMAL PROTEIN L11-RELATED"/>
    <property type="match status" value="1"/>
</dbReference>
<evidence type="ECO:0000256" key="1">
    <source>
        <dbReference type="ARBA" id="ARBA00008553"/>
    </source>
</evidence>
<protein>
    <submittedName>
        <fullName evidence="6">60s ribosomal protein l7</fullName>
    </submittedName>
</protein>
<dbReference type="InterPro" id="IPR031309">
    <property type="entry name" value="Ribosomal_uL5_C"/>
</dbReference>
<dbReference type="Pfam" id="PF00673">
    <property type="entry name" value="Ribosomal_L5_C"/>
    <property type="match status" value="1"/>
</dbReference>
<evidence type="ECO:0000256" key="2">
    <source>
        <dbReference type="ARBA" id="ARBA00022980"/>
    </source>
</evidence>
<keyword evidence="2 6" id="KW-0689">Ribosomal protein</keyword>
<feature type="region of interest" description="Disordered" evidence="4">
    <location>
        <begin position="91"/>
        <end position="113"/>
    </location>
</feature>
<comment type="similarity">
    <text evidence="1">Belongs to the universal ribosomal protein uL5 family.</text>
</comment>
<evidence type="ECO:0000256" key="4">
    <source>
        <dbReference type="SAM" id="MobiDB-lite"/>
    </source>
</evidence>
<dbReference type="EMBL" id="JARKIE010000386">
    <property type="protein sequence ID" value="KAJ7646195.1"/>
    <property type="molecule type" value="Genomic_DNA"/>
</dbReference>
<dbReference type="SUPFAM" id="SSF55282">
    <property type="entry name" value="RL5-like"/>
    <property type="match status" value="1"/>
</dbReference>
<evidence type="ECO:0000256" key="3">
    <source>
        <dbReference type="ARBA" id="ARBA00023274"/>
    </source>
</evidence>
<dbReference type="GO" id="GO:0006412">
    <property type="term" value="P:translation"/>
    <property type="evidence" value="ECO:0007669"/>
    <property type="project" value="InterPro"/>
</dbReference>
<comment type="caution">
    <text evidence="6">The sequence shown here is derived from an EMBL/GenBank/DDBJ whole genome shotgun (WGS) entry which is preliminary data.</text>
</comment>
<reference evidence="6" key="1">
    <citation type="submission" date="2023-03" db="EMBL/GenBank/DDBJ databases">
        <title>Massive genome expansion in bonnet fungi (Mycena s.s.) driven by repeated elements and novel gene families across ecological guilds.</title>
        <authorList>
            <consortium name="Lawrence Berkeley National Laboratory"/>
            <person name="Harder C.B."/>
            <person name="Miyauchi S."/>
            <person name="Viragh M."/>
            <person name="Kuo A."/>
            <person name="Thoen E."/>
            <person name="Andreopoulos B."/>
            <person name="Lu D."/>
            <person name="Skrede I."/>
            <person name="Drula E."/>
            <person name="Henrissat B."/>
            <person name="Morin E."/>
            <person name="Kohler A."/>
            <person name="Barry K."/>
            <person name="LaButti K."/>
            <person name="Morin E."/>
            <person name="Salamov A."/>
            <person name="Lipzen A."/>
            <person name="Mereny Z."/>
            <person name="Hegedus B."/>
            <person name="Baldrian P."/>
            <person name="Stursova M."/>
            <person name="Weitz H."/>
            <person name="Taylor A."/>
            <person name="Grigoriev I.V."/>
            <person name="Nagy L.G."/>
            <person name="Martin F."/>
            <person name="Kauserud H."/>
        </authorList>
    </citation>
    <scope>NUCLEOTIDE SEQUENCE</scope>
    <source>
        <strain evidence="6">CBHHK067</strain>
    </source>
</reference>
<sequence>MPHKYTRVARTLTRFGRPPPIKKPLHRNWRTRLPIPHVNVIGREFAPCRLEEHYYATVQDNAMYMTYIHESTARPPRRDIRLTYDPSNPYARFRHNPPVGGTQLGKKPPPPDTPENVIRLEKIVVHSFMKQAIASRSNLLGLIMALRAITGETEKAAGKHAVAGVQIVKGKKSVGGWIRPGVPVGAKVELRGAPMYDFLAQLVEFVLPRVKDFPGIILPPPGASSHSPSAVSGTVSIGLPPTAMPFFPQIEINVDAYPKPYGMHIHFVTNATGVGQRTARGPCFPRSSFRLRGARRDSGRPKIITVYI</sequence>
<gene>
    <name evidence="6" type="ORF">B0H17DRAFT_1148175</name>
</gene>
<dbReference type="Gene3D" id="3.30.1440.10">
    <property type="match status" value="1"/>
</dbReference>
<dbReference type="GO" id="GO:1990904">
    <property type="term" value="C:ribonucleoprotein complex"/>
    <property type="evidence" value="ECO:0007669"/>
    <property type="project" value="UniProtKB-KW"/>
</dbReference>
<dbReference type="GO" id="GO:0003735">
    <property type="term" value="F:structural constituent of ribosome"/>
    <property type="evidence" value="ECO:0007669"/>
    <property type="project" value="InterPro"/>
</dbReference>
<evidence type="ECO:0000313" key="7">
    <source>
        <dbReference type="Proteomes" id="UP001221757"/>
    </source>
</evidence>
<dbReference type="GO" id="GO:0005840">
    <property type="term" value="C:ribosome"/>
    <property type="evidence" value="ECO:0007669"/>
    <property type="project" value="UniProtKB-KW"/>
</dbReference>
<organism evidence="6 7">
    <name type="scientific">Mycena rosella</name>
    <name type="common">Pink bonnet</name>
    <name type="synonym">Agaricus rosellus</name>
    <dbReference type="NCBI Taxonomy" id="1033263"/>
    <lineage>
        <taxon>Eukaryota</taxon>
        <taxon>Fungi</taxon>
        <taxon>Dikarya</taxon>
        <taxon>Basidiomycota</taxon>
        <taxon>Agaricomycotina</taxon>
        <taxon>Agaricomycetes</taxon>
        <taxon>Agaricomycetidae</taxon>
        <taxon>Agaricales</taxon>
        <taxon>Marasmiineae</taxon>
        <taxon>Mycenaceae</taxon>
        <taxon>Mycena</taxon>
    </lineage>
</organism>
<evidence type="ECO:0000259" key="5">
    <source>
        <dbReference type="Pfam" id="PF00673"/>
    </source>
</evidence>
<proteinExistence type="inferred from homology"/>
<dbReference type="AlphaFoldDB" id="A0AAD7FVR5"/>
<keyword evidence="7" id="KW-1185">Reference proteome</keyword>
<evidence type="ECO:0000313" key="6">
    <source>
        <dbReference type="EMBL" id="KAJ7646195.1"/>
    </source>
</evidence>
<dbReference type="Proteomes" id="UP001221757">
    <property type="component" value="Unassembled WGS sequence"/>
</dbReference>